<protein>
    <recommendedName>
        <fullName evidence="3">Amblyomma 40-33 family member</fullName>
    </recommendedName>
</protein>
<dbReference type="EMBL" id="GACK01008056">
    <property type="protein sequence ID" value="JAA56978.1"/>
    <property type="molecule type" value="mRNA"/>
</dbReference>
<feature type="signal peptide" evidence="1">
    <location>
        <begin position="1"/>
        <end position="23"/>
    </location>
</feature>
<organism evidence="2">
    <name type="scientific">Rhipicephalus pulchellus</name>
    <name type="common">Yellow backed tick</name>
    <name type="synonym">Dermacentor pulchellus</name>
    <dbReference type="NCBI Taxonomy" id="72859"/>
    <lineage>
        <taxon>Eukaryota</taxon>
        <taxon>Metazoa</taxon>
        <taxon>Ecdysozoa</taxon>
        <taxon>Arthropoda</taxon>
        <taxon>Chelicerata</taxon>
        <taxon>Arachnida</taxon>
        <taxon>Acari</taxon>
        <taxon>Parasitiformes</taxon>
        <taxon>Ixodida</taxon>
        <taxon>Ixodoidea</taxon>
        <taxon>Ixodidae</taxon>
        <taxon>Rhipicephalinae</taxon>
        <taxon>Rhipicephalus</taxon>
        <taxon>Rhipicephalus</taxon>
    </lineage>
</organism>
<sequence length="213" mass="23516">MNYKKYGIFITLLLISAYGSTEAGSGRKKDFVTKLMRYNIRNFNGDPLALGKEDTTFGPFDPLHLINGSLTGLKNIAVQSLKVTWAGSLNLNVELETPPMKALYSGHITVASVNVTVEFILTATTNETSRVSIELTEKHRGKLELGTVQLDVCDEVSIDFEVPQNQTGTYAASVLNEIAFLRGSITAECKKITVKYLKTALEHLNEMLSRKKP</sequence>
<dbReference type="AlphaFoldDB" id="L7M1G4"/>
<keyword evidence="1" id="KW-0732">Signal</keyword>
<name>L7M1G4_RHIPC</name>
<reference evidence="2" key="1">
    <citation type="submission" date="2012-11" db="EMBL/GenBank/DDBJ databases">
        <authorList>
            <person name="Lucero-Rivera Y.E."/>
            <person name="Tovar-Ramirez D."/>
        </authorList>
    </citation>
    <scope>NUCLEOTIDE SEQUENCE</scope>
    <source>
        <tissue evidence="2">Salivary gland</tissue>
    </source>
</reference>
<accession>L7M1G4</accession>
<evidence type="ECO:0000313" key="2">
    <source>
        <dbReference type="EMBL" id="JAA56978.1"/>
    </source>
</evidence>
<proteinExistence type="evidence at transcript level"/>
<evidence type="ECO:0008006" key="3">
    <source>
        <dbReference type="Google" id="ProtNLM"/>
    </source>
</evidence>
<feature type="chain" id="PRO_5003981701" description="Amblyomma 40-33 family member" evidence="1">
    <location>
        <begin position="24"/>
        <end position="213"/>
    </location>
</feature>
<reference evidence="2" key="2">
    <citation type="journal article" date="2015" name="J. Proteomics">
        <title>Sexual differences in the sialomes of the zebra tick, Rhipicephalus pulchellus.</title>
        <authorList>
            <person name="Tan A.W."/>
            <person name="Francischetti I.M."/>
            <person name="Slovak M."/>
            <person name="Kini R.M."/>
            <person name="Ribeiro J.M."/>
        </authorList>
    </citation>
    <scope>NUCLEOTIDE SEQUENCE</scope>
    <source>
        <tissue evidence="2">Salivary gland</tissue>
    </source>
</reference>
<evidence type="ECO:0000256" key="1">
    <source>
        <dbReference type="SAM" id="SignalP"/>
    </source>
</evidence>